<evidence type="ECO:0000256" key="3">
    <source>
        <dbReference type="ARBA" id="ARBA00022576"/>
    </source>
</evidence>
<dbReference type="FunFam" id="3.40.640.10:FF:000033">
    <property type="entry name" value="Aspartate aminotransferase"/>
    <property type="match status" value="1"/>
</dbReference>
<dbReference type="EMBL" id="NDHY01000001">
    <property type="protein sequence ID" value="RII01032.1"/>
    <property type="molecule type" value="Genomic_DNA"/>
</dbReference>
<dbReference type="Gene3D" id="3.40.640.10">
    <property type="entry name" value="Type I PLP-dependent aspartate aminotransferase-like (Major domain)"/>
    <property type="match status" value="1"/>
</dbReference>
<accession>A0A399G0I1</accession>
<gene>
    <name evidence="8" type="ORF">B9J77_00395</name>
</gene>
<dbReference type="PANTHER" id="PTHR46383:SF1">
    <property type="entry name" value="ASPARTATE AMINOTRANSFERASE"/>
    <property type="match status" value="1"/>
</dbReference>
<evidence type="ECO:0000259" key="7">
    <source>
        <dbReference type="Pfam" id="PF00155"/>
    </source>
</evidence>
<evidence type="ECO:0000256" key="6">
    <source>
        <dbReference type="RuleBase" id="RU000481"/>
    </source>
</evidence>
<dbReference type="GO" id="GO:0030170">
    <property type="term" value="F:pyridoxal phosphate binding"/>
    <property type="evidence" value="ECO:0007669"/>
    <property type="project" value="InterPro"/>
</dbReference>
<keyword evidence="4 6" id="KW-0808">Transferase</keyword>
<evidence type="ECO:0000256" key="4">
    <source>
        <dbReference type="ARBA" id="ARBA00022679"/>
    </source>
</evidence>
<dbReference type="InterPro" id="IPR015424">
    <property type="entry name" value="PyrdxlP-dep_Trfase"/>
</dbReference>
<dbReference type="Proteomes" id="UP000266287">
    <property type="component" value="Unassembled WGS sequence"/>
</dbReference>
<protein>
    <recommendedName>
        <fullName evidence="6">Aminotransferase</fullName>
        <ecNumber evidence="6">2.6.1.-</ecNumber>
    </recommendedName>
</protein>
<evidence type="ECO:0000256" key="2">
    <source>
        <dbReference type="ARBA" id="ARBA00007441"/>
    </source>
</evidence>
<evidence type="ECO:0000313" key="9">
    <source>
        <dbReference type="Proteomes" id="UP000266287"/>
    </source>
</evidence>
<dbReference type="PANTHER" id="PTHR46383">
    <property type="entry name" value="ASPARTATE AMINOTRANSFERASE"/>
    <property type="match status" value="1"/>
</dbReference>
<comment type="cofactor">
    <cofactor evidence="1 6">
        <name>pyridoxal 5'-phosphate</name>
        <dbReference type="ChEBI" id="CHEBI:597326"/>
    </cofactor>
</comment>
<reference evidence="8 9" key="1">
    <citation type="submission" date="2018-08" db="EMBL/GenBank/DDBJ databases">
        <title>Draft genome of candidate division NPL-UPA2 bacterium Unc8 that adapted to ultra-basic serpentinizing groundwater.</title>
        <authorList>
            <person name="Ishii S."/>
            <person name="Suzuki S."/>
            <person name="Nealson K.H."/>
        </authorList>
    </citation>
    <scope>NUCLEOTIDE SEQUENCE [LARGE SCALE GENOMIC DNA]</scope>
    <source>
        <strain evidence="8">Unc8</strain>
    </source>
</reference>
<dbReference type="Gene3D" id="3.90.1150.10">
    <property type="entry name" value="Aspartate Aminotransferase, domain 1"/>
    <property type="match status" value="1"/>
</dbReference>
<dbReference type="InterPro" id="IPR015422">
    <property type="entry name" value="PyrdxlP-dep_Trfase_small"/>
</dbReference>
<keyword evidence="5" id="KW-0663">Pyridoxal phosphate</keyword>
<dbReference type="SUPFAM" id="SSF53383">
    <property type="entry name" value="PLP-dependent transferases"/>
    <property type="match status" value="1"/>
</dbReference>
<dbReference type="GO" id="GO:0006520">
    <property type="term" value="P:amino acid metabolic process"/>
    <property type="evidence" value="ECO:0007669"/>
    <property type="project" value="InterPro"/>
</dbReference>
<evidence type="ECO:0000313" key="8">
    <source>
        <dbReference type="EMBL" id="RII01032.1"/>
    </source>
</evidence>
<dbReference type="AlphaFoldDB" id="A0A399G0I1"/>
<proteinExistence type="inferred from homology"/>
<comment type="caution">
    <text evidence="8">The sequence shown here is derived from an EMBL/GenBank/DDBJ whole genome shotgun (WGS) entry which is preliminary data.</text>
</comment>
<feature type="domain" description="Aminotransferase class I/classII large" evidence="7">
    <location>
        <begin position="31"/>
        <end position="388"/>
    </location>
</feature>
<sequence length="396" mass="42993">MSLAKKITSIKPSLTLAITAKAKAMRDKNVNVIGFGAGEPDFDTPVFIKQAAKKAMDAGFTKYTPTSGILELKKAICDKFVRDNDLNYELGEIIISCGAKHSLYNAIQAICEEGDEVILPAPYWVSYPEQIKLAGATPIIVQTSEENGFKLKGRAFSESITRKTKALILNSPNNPTGAVYSKEELSSIAAIAMEKGIYIISDEIYEKIIYDAEHVSIAALSPQIKNLTILINGVSKSYSMTGWRIGYAAANKEIVAAMSGLQDHSTSNPSSISQWAAVAAISGDQSILREMVVEFRKRRDYIVQRLSGIDGVSCLQPDGAFYFFLNVSGLFGKTFNGQMIMDSILLTELLLTEAKVAVVPGSAFGSPGHIRLSFATSMSNITSGLNRIEMMLKQLS</sequence>
<evidence type="ECO:0000256" key="5">
    <source>
        <dbReference type="ARBA" id="ARBA00022898"/>
    </source>
</evidence>
<dbReference type="InterPro" id="IPR004839">
    <property type="entry name" value="Aminotransferase_I/II_large"/>
</dbReference>
<evidence type="ECO:0000256" key="1">
    <source>
        <dbReference type="ARBA" id="ARBA00001933"/>
    </source>
</evidence>
<dbReference type="Pfam" id="PF00155">
    <property type="entry name" value="Aminotran_1_2"/>
    <property type="match status" value="1"/>
</dbReference>
<dbReference type="CDD" id="cd00609">
    <property type="entry name" value="AAT_like"/>
    <property type="match status" value="1"/>
</dbReference>
<dbReference type="EC" id="2.6.1.-" evidence="6"/>
<dbReference type="InterPro" id="IPR050596">
    <property type="entry name" value="AspAT/PAT-like"/>
</dbReference>
<dbReference type="GO" id="GO:0008483">
    <property type="term" value="F:transaminase activity"/>
    <property type="evidence" value="ECO:0007669"/>
    <property type="project" value="UniProtKB-KW"/>
</dbReference>
<organism evidence="8 9">
    <name type="scientific">candidate division NPL-UPA2 bacterium Unc8</name>
    <dbReference type="NCBI Taxonomy" id="1980939"/>
    <lineage>
        <taxon>Bacteria</taxon>
    </lineage>
</organism>
<dbReference type="PROSITE" id="PS00105">
    <property type="entry name" value="AA_TRANSFER_CLASS_1"/>
    <property type="match status" value="1"/>
</dbReference>
<keyword evidence="3 6" id="KW-0032">Aminotransferase</keyword>
<dbReference type="InterPro" id="IPR004838">
    <property type="entry name" value="NHTrfase_class1_PyrdxlP-BS"/>
</dbReference>
<comment type="similarity">
    <text evidence="2 6">Belongs to the class-I pyridoxal-phosphate-dependent aminotransferase family.</text>
</comment>
<name>A0A399G0I1_UNCN2</name>
<dbReference type="InterPro" id="IPR015421">
    <property type="entry name" value="PyrdxlP-dep_Trfase_major"/>
</dbReference>